<dbReference type="CDD" id="cd03441">
    <property type="entry name" value="R_hydratase_like"/>
    <property type="match status" value="1"/>
</dbReference>
<gene>
    <name evidence="3" type="ORF">DW322_13315</name>
</gene>
<evidence type="ECO:0000313" key="3">
    <source>
        <dbReference type="EMBL" id="TXG91026.1"/>
    </source>
</evidence>
<feature type="domain" description="FAS1-like dehydratase" evidence="2">
    <location>
        <begin position="68"/>
        <end position="193"/>
    </location>
</feature>
<dbReference type="Gene3D" id="3.10.129.10">
    <property type="entry name" value="Hotdog Thioesterase"/>
    <property type="match status" value="1"/>
</dbReference>
<dbReference type="SUPFAM" id="SSF54637">
    <property type="entry name" value="Thioesterase/thiol ester dehydrase-isomerase"/>
    <property type="match status" value="1"/>
</dbReference>
<evidence type="ECO:0000313" key="4">
    <source>
        <dbReference type="Proteomes" id="UP000471120"/>
    </source>
</evidence>
<organism evidence="3 4">
    <name type="scientific">Rhodococcus rhodnii</name>
    <dbReference type="NCBI Taxonomy" id="38312"/>
    <lineage>
        <taxon>Bacteria</taxon>
        <taxon>Bacillati</taxon>
        <taxon>Actinomycetota</taxon>
        <taxon>Actinomycetes</taxon>
        <taxon>Mycobacteriales</taxon>
        <taxon>Nocardiaceae</taxon>
        <taxon>Rhodococcus</taxon>
    </lineage>
</organism>
<dbReference type="Pfam" id="PF13452">
    <property type="entry name" value="FAS1_DH_region"/>
    <property type="match status" value="1"/>
</dbReference>
<comment type="caution">
    <text evidence="3">The sequence shown here is derived from an EMBL/GenBank/DDBJ whole genome shotgun (WGS) entry which is preliminary data.</text>
</comment>
<sequence>MRRRCRRDARASTCSSRSRSGRATSRRSAHTIRRRSRRAADTASDERRRVTRDRSGPVHVSDELRNTEFESTDVYVVGRDIVRELASAVMADDAIHHDVDAAKAAGYDDLVAPPTFTALVQAEVIKAMMDELGVSPDPHAMVAVHTAEKIVVEHPIVAGDRLRASIHITDVIERGPASFVSTVSVVRDEKGSPRATIESSIVVSPHPNEAA</sequence>
<feature type="compositionally biased region" description="Basic and acidic residues" evidence="1">
    <location>
        <begin position="38"/>
        <end position="59"/>
    </location>
</feature>
<dbReference type="InterPro" id="IPR039569">
    <property type="entry name" value="FAS1-like_DH_region"/>
</dbReference>
<name>A0A6P2CIK5_9NOCA</name>
<accession>A0A6P2CIK5</accession>
<evidence type="ECO:0000256" key="1">
    <source>
        <dbReference type="SAM" id="MobiDB-lite"/>
    </source>
</evidence>
<dbReference type="Proteomes" id="UP000471120">
    <property type="component" value="Unassembled WGS sequence"/>
</dbReference>
<feature type="region of interest" description="Disordered" evidence="1">
    <location>
        <begin position="1"/>
        <end position="59"/>
    </location>
</feature>
<protein>
    <recommendedName>
        <fullName evidence="2">FAS1-like dehydratase domain-containing protein</fullName>
    </recommendedName>
</protein>
<dbReference type="AlphaFoldDB" id="A0A6P2CIK5"/>
<dbReference type="InterPro" id="IPR029069">
    <property type="entry name" value="HotDog_dom_sf"/>
</dbReference>
<dbReference type="EMBL" id="QRCM01000001">
    <property type="protein sequence ID" value="TXG91026.1"/>
    <property type="molecule type" value="Genomic_DNA"/>
</dbReference>
<reference evidence="3 4" key="1">
    <citation type="submission" date="2018-07" db="EMBL/GenBank/DDBJ databases">
        <title>Genome sequence of Rhodococcus rhodnii ATCC 35071 from Rhodnius prolixus.</title>
        <authorList>
            <person name="Patel V."/>
            <person name="Vogel K.J."/>
        </authorList>
    </citation>
    <scope>NUCLEOTIDE SEQUENCE [LARGE SCALE GENOMIC DNA]</scope>
    <source>
        <strain evidence="3 4">ATCC 35071</strain>
    </source>
</reference>
<feature type="compositionally biased region" description="Basic residues" evidence="1">
    <location>
        <begin position="24"/>
        <end position="37"/>
    </location>
</feature>
<proteinExistence type="predicted"/>
<evidence type="ECO:0000259" key="2">
    <source>
        <dbReference type="Pfam" id="PF13452"/>
    </source>
</evidence>
<feature type="compositionally biased region" description="Low complexity" evidence="1">
    <location>
        <begin position="11"/>
        <end position="23"/>
    </location>
</feature>